<accession>A0A6A6AC93</accession>
<proteinExistence type="predicted"/>
<dbReference type="AlphaFoldDB" id="A0A6A6AC93"/>
<keyword evidence="2" id="KW-1185">Reference proteome</keyword>
<evidence type="ECO:0000313" key="1">
    <source>
        <dbReference type="EMBL" id="KAF2128853.1"/>
    </source>
</evidence>
<gene>
    <name evidence="1" type="ORF">P153DRAFT_27252</name>
</gene>
<sequence>MPPPPPTPSPFDLLPAELLLTIHQYLSLSHSLNLALAIYPTLRRHGLAPALTPQTVLRITRQQRSVQGSVQQSAPQQAVARLPVELFLQIAEHLEPGDGIAMVFALDARFYRGEGGGGVSAETGGRLRVWGRRE</sequence>
<dbReference type="EMBL" id="ML977507">
    <property type="protein sequence ID" value="KAF2128853.1"/>
    <property type="molecule type" value="Genomic_DNA"/>
</dbReference>
<organism evidence="1 2">
    <name type="scientific">Dothidotthia symphoricarpi CBS 119687</name>
    <dbReference type="NCBI Taxonomy" id="1392245"/>
    <lineage>
        <taxon>Eukaryota</taxon>
        <taxon>Fungi</taxon>
        <taxon>Dikarya</taxon>
        <taxon>Ascomycota</taxon>
        <taxon>Pezizomycotina</taxon>
        <taxon>Dothideomycetes</taxon>
        <taxon>Pleosporomycetidae</taxon>
        <taxon>Pleosporales</taxon>
        <taxon>Dothidotthiaceae</taxon>
        <taxon>Dothidotthia</taxon>
    </lineage>
</organism>
<name>A0A6A6AC93_9PLEO</name>
<dbReference type="OrthoDB" id="3882258at2759"/>
<dbReference type="GeneID" id="54403348"/>
<dbReference type="Proteomes" id="UP000799771">
    <property type="component" value="Unassembled WGS sequence"/>
</dbReference>
<evidence type="ECO:0000313" key="2">
    <source>
        <dbReference type="Proteomes" id="UP000799771"/>
    </source>
</evidence>
<reference evidence="1" key="1">
    <citation type="journal article" date="2020" name="Stud. Mycol.">
        <title>101 Dothideomycetes genomes: a test case for predicting lifestyles and emergence of pathogens.</title>
        <authorList>
            <person name="Haridas S."/>
            <person name="Albert R."/>
            <person name="Binder M."/>
            <person name="Bloem J."/>
            <person name="Labutti K."/>
            <person name="Salamov A."/>
            <person name="Andreopoulos B."/>
            <person name="Baker S."/>
            <person name="Barry K."/>
            <person name="Bills G."/>
            <person name="Bluhm B."/>
            <person name="Cannon C."/>
            <person name="Castanera R."/>
            <person name="Culley D."/>
            <person name="Daum C."/>
            <person name="Ezra D."/>
            <person name="Gonzalez J."/>
            <person name="Henrissat B."/>
            <person name="Kuo A."/>
            <person name="Liang C."/>
            <person name="Lipzen A."/>
            <person name="Lutzoni F."/>
            <person name="Magnuson J."/>
            <person name="Mondo S."/>
            <person name="Nolan M."/>
            <person name="Ohm R."/>
            <person name="Pangilinan J."/>
            <person name="Park H.-J."/>
            <person name="Ramirez L."/>
            <person name="Alfaro M."/>
            <person name="Sun H."/>
            <person name="Tritt A."/>
            <person name="Yoshinaga Y."/>
            <person name="Zwiers L.-H."/>
            <person name="Turgeon B."/>
            <person name="Goodwin S."/>
            <person name="Spatafora J."/>
            <person name="Crous P."/>
            <person name="Grigoriev I."/>
        </authorList>
    </citation>
    <scope>NUCLEOTIDE SEQUENCE</scope>
    <source>
        <strain evidence="1">CBS 119687</strain>
    </source>
</reference>
<dbReference type="RefSeq" id="XP_033523242.1">
    <property type="nucleotide sequence ID" value="XM_033662916.1"/>
</dbReference>
<protein>
    <submittedName>
        <fullName evidence="1">Uncharacterized protein</fullName>
    </submittedName>
</protein>